<feature type="domain" description="C2H2-type" evidence="12">
    <location>
        <begin position="16"/>
        <end position="38"/>
    </location>
</feature>
<gene>
    <name evidence="13" type="ORF">DPMN_034999</name>
</gene>
<accession>A0A9D4RMJ9</accession>
<evidence type="ECO:0000256" key="5">
    <source>
        <dbReference type="ARBA" id="ARBA00022771"/>
    </source>
</evidence>
<dbReference type="InterPro" id="IPR013087">
    <property type="entry name" value="Znf_C2H2_type"/>
</dbReference>
<dbReference type="GO" id="GO:0003677">
    <property type="term" value="F:DNA binding"/>
    <property type="evidence" value="ECO:0007669"/>
    <property type="project" value="UniProtKB-KW"/>
</dbReference>
<dbReference type="SUPFAM" id="SSF57667">
    <property type="entry name" value="beta-beta-alpha zinc fingers"/>
    <property type="match status" value="1"/>
</dbReference>
<keyword evidence="4" id="KW-0677">Repeat</keyword>
<reference evidence="13" key="2">
    <citation type="submission" date="2020-11" db="EMBL/GenBank/DDBJ databases">
        <authorList>
            <person name="McCartney M.A."/>
            <person name="Auch B."/>
            <person name="Kono T."/>
            <person name="Mallez S."/>
            <person name="Becker A."/>
            <person name="Gohl D.M."/>
            <person name="Silverstein K.A.T."/>
            <person name="Koren S."/>
            <person name="Bechman K.B."/>
            <person name="Herman A."/>
            <person name="Abrahante J.E."/>
            <person name="Garbe J."/>
        </authorList>
    </citation>
    <scope>NUCLEOTIDE SEQUENCE</scope>
    <source>
        <strain evidence="13">Duluth1</strain>
        <tissue evidence="13">Whole animal</tissue>
    </source>
</reference>
<evidence type="ECO:0000256" key="10">
    <source>
        <dbReference type="ARBA" id="ARBA00023242"/>
    </source>
</evidence>
<dbReference type="Pfam" id="PF00096">
    <property type="entry name" value="zf-C2H2"/>
    <property type="match status" value="1"/>
</dbReference>
<dbReference type="InterPro" id="IPR036236">
    <property type="entry name" value="Znf_C2H2_sf"/>
</dbReference>
<dbReference type="PROSITE" id="PS50157">
    <property type="entry name" value="ZINC_FINGER_C2H2_2"/>
    <property type="match status" value="1"/>
</dbReference>
<keyword evidence="9" id="KW-0804">Transcription</keyword>
<dbReference type="GO" id="GO:0005634">
    <property type="term" value="C:nucleus"/>
    <property type="evidence" value="ECO:0007669"/>
    <property type="project" value="UniProtKB-SubCell"/>
</dbReference>
<keyword evidence="6" id="KW-0862">Zinc</keyword>
<evidence type="ECO:0000256" key="9">
    <source>
        <dbReference type="ARBA" id="ARBA00023163"/>
    </source>
</evidence>
<evidence type="ECO:0000256" key="8">
    <source>
        <dbReference type="ARBA" id="ARBA00023125"/>
    </source>
</evidence>
<protein>
    <recommendedName>
        <fullName evidence="12">C2H2-type domain-containing protein</fullName>
    </recommendedName>
</protein>
<comment type="subcellular location">
    <subcellularLocation>
        <location evidence="1">Nucleus</location>
    </subcellularLocation>
</comment>
<reference evidence="13" key="1">
    <citation type="journal article" date="2019" name="bioRxiv">
        <title>The Genome of the Zebra Mussel, Dreissena polymorpha: A Resource for Invasive Species Research.</title>
        <authorList>
            <person name="McCartney M.A."/>
            <person name="Auch B."/>
            <person name="Kono T."/>
            <person name="Mallez S."/>
            <person name="Zhang Y."/>
            <person name="Obille A."/>
            <person name="Becker A."/>
            <person name="Abrahante J.E."/>
            <person name="Garbe J."/>
            <person name="Badalamenti J.P."/>
            <person name="Herman A."/>
            <person name="Mangelson H."/>
            <person name="Liachko I."/>
            <person name="Sullivan S."/>
            <person name="Sone E.D."/>
            <person name="Koren S."/>
            <person name="Silverstein K.A.T."/>
            <person name="Beckman K.B."/>
            <person name="Gohl D.M."/>
        </authorList>
    </citation>
    <scope>NUCLEOTIDE SEQUENCE</scope>
    <source>
        <strain evidence="13">Duluth1</strain>
        <tissue evidence="13">Whole animal</tissue>
    </source>
</reference>
<evidence type="ECO:0000256" key="2">
    <source>
        <dbReference type="ARBA" id="ARBA00006991"/>
    </source>
</evidence>
<dbReference type="AlphaFoldDB" id="A0A9D4RMJ9"/>
<evidence type="ECO:0000256" key="7">
    <source>
        <dbReference type="ARBA" id="ARBA00023015"/>
    </source>
</evidence>
<comment type="similarity">
    <text evidence="2">Belongs to the krueppel C2H2-type zinc-finger protein family.</text>
</comment>
<organism evidence="13 14">
    <name type="scientific">Dreissena polymorpha</name>
    <name type="common">Zebra mussel</name>
    <name type="synonym">Mytilus polymorpha</name>
    <dbReference type="NCBI Taxonomy" id="45954"/>
    <lineage>
        <taxon>Eukaryota</taxon>
        <taxon>Metazoa</taxon>
        <taxon>Spiralia</taxon>
        <taxon>Lophotrochozoa</taxon>
        <taxon>Mollusca</taxon>
        <taxon>Bivalvia</taxon>
        <taxon>Autobranchia</taxon>
        <taxon>Heteroconchia</taxon>
        <taxon>Euheterodonta</taxon>
        <taxon>Imparidentia</taxon>
        <taxon>Neoheterodontei</taxon>
        <taxon>Myida</taxon>
        <taxon>Dreissenoidea</taxon>
        <taxon>Dreissenidae</taxon>
        <taxon>Dreissena</taxon>
    </lineage>
</organism>
<dbReference type="SMART" id="SM00355">
    <property type="entry name" value="ZnF_C2H2"/>
    <property type="match status" value="2"/>
</dbReference>
<dbReference type="PROSITE" id="PS00028">
    <property type="entry name" value="ZINC_FINGER_C2H2_1"/>
    <property type="match status" value="1"/>
</dbReference>
<evidence type="ECO:0000256" key="4">
    <source>
        <dbReference type="ARBA" id="ARBA00022737"/>
    </source>
</evidence>
<keyword evidence="3" id="KW-0479">Metal-binding</keyword>
<comment type="caution">
    <text evidence="13">The sequence shown here is derived from an EMBL/GenBank/DDBJ whole genome shotgun (WGS) entry which is preliminary data.</text>
</comment>
<evidence type="ECO:0000256" key="1">
    <source>
        <dbReference type="ARBA" id="ARBA00004123"/>
    </source>
</evidence>
<keyword evidence="14" id="KW-1185">Reference proteome</keyword>
<keyword evidence="7" id="KW-0805">Transcription regulation</keyword>
<dbReference type="Proteomes" id="UP000828390">
    <property type="component" value="Unassembled WGS sequence"/>
</dbReference>
<evidence type="ECO:0000256" key="11">
    <source>
        <dbReference type="PROSITE-ProRule" id="PRU00042"/>
    </source>
</evidence>
<evidence type="ECO:0000256" key="6">
    <source>
        <dbReference type="ARBA" id="ARBA00022833"/>
    </source>
</evidence>
<sequence>MSWKRHKECHCEVQKFSCNLCGKSFNEKYSLRVHQTSHFFSTQKLDKNSDTTAGQSCNTCGKTVKNKSSHEKSHAFTLGEEIFL</sequence>
<evidence type="ECO:0000313" key="14">
    <source>
        <dbReference type="Proteomes" id="UP000828390"/>
    </source>
</evidence>
<evidence type="ECO:0000259" key="12">
    <source>
        <dbReference type="PROSITE" id="PS50157"/>
    </source>
</evidence>
<keyword evidence="5 11" id="KW-0863">Zinc-finger</keyword>
<evidence type="ECO:0000313" key="13">
    <source>
        <dbReference type="EMBL" id="KAH3871785.1"/>
    </source>
</evidence>
<proteinExistence type="inferred from homology"/>
<dbReference type="EMBL" id="JAIWYP010000002">
    <property type="protein sequence ID" value="KAH3871785.1"/>
    <property type="molecule type" value="Genomic_DNA"/>
</dbReference>
<dbReference type="FunFam" id="3.30.160.60:FF:001156">
    <property type="entry name" value="Zinc finger protein 407"/>
    <property type="match status" value="1"/>
</dbReference>
<dbReference type="Gene3D" id="3.30.160.60">
    <property type="entry name" value="Classic Zinc Finger"/>
    <property type="match status" value="1"/>
</dbReference>
<keyword evidence="8" id="KW-0238">DNA-binding</keyword>
<name>A0A9D4RMJ9_DREPO</name>
<keyword evidence="10" id="KW-0539">Nucleus</keyword>
<dbReference type="GO" id="GO:0008270">
    <property type="term" value="F:zinc ion binding"/>
    <property type="evidence" value="ECO:0007669"/>
    <property type="project" value="UniProtKB-KW"/>
</dbReference>
<evidence type="ECO:0000256" key="3">
    <source>
        <dbReference type="ARBA" id="ARBA00022723"/>
    </source>
</evidence>